<dbReference type="eggNOG" id="KOG0813">
    <property type="taxonomic scope" value="Eukaryota"/>
</dbReference>
<gene>
    <name evidence="7" type="ORF">PFL1_02742</name>
</gene>
<evidence type="ECO:0000256" key="1">
    <source>
        <dbReference type="ARBA" id="ARBA00006759"/>
    </source>
</evidence>
<dbReference type="KEGG" id="pfp:PFL1_02742"/>
<evidence type="ECO:0000256" key="2">
    <source>
        <dbReference type="ARBA" id="ARBA00022723"/>
    </source>
</evidence>
<dbReference type="InterPro" id="IPR036388">
    <property type="entry name" value="WH-like_DNA-bd_sf"/>
</dbReference>
<dbReference type="CDD" id="cd07722">
    <property type="entry name" value="LACTB2-like_MBL-fold"/>
    <property type="match status" value="1"/>
</dbReference>
<evidence type="ECO:0000256" key="4">
    <source>
        <dbReference type="ARBA" id="ARBA00022833"/>
    </source>
</evidence>
<dbReference type="RefSeq" id="XP_007878448.1">
    <property type="nucleotide sequence ID" value="XM_007880257.1"/>
</dbReference>
<feature type="domain" description="Metallo-beta-lactamase" evidence="6">
    <location>
        <begin position="46"/>
        <end position="300"/>
    </location>
</feature>
<dbReference type="Pfam" id="PF00753">
    <property type="entry name" value="Lactamase_B"/>
    <property type="match status" value="1"/>
</dbReference>
<dbReference type="AlphaFoldDB" id="A0A061HAB0"/>
<dbReference type="EMBL" id="KE361630">
    <property type="protein sequence ID" value="EPQ29523.1"/>
    <property type="molecule type" value="Genomic_DNA"/>
</dbReference>
<dbReference type="InterPro" id="IPR001279">
    <property type="entry name" value="Metallo-B-lactamas"/>
</dbReference>
<accession>A0A061HAB0</accession>
<dbReference type="Pfam" id="PF17778">
    <property type="entry name" value="WHD_BLACT"/>
    <property type="match status" value="1"/>
</dbReference>
<evidence type="ECO:0000313" key="7">
    <source>
        <dbReference type="EMBL" id="EPQ29523.1"/>
    </source>
</evidence>
<dbReference type="Proteomes" id="UP000053664">
    <property type="component" value="Unassembled WGS sequence"/>
</dbReference>
<dbReference type="InterPro" id="IPR047921">
    <property type="entry name" value="LACTB2-like_MBL-fold"/>
</dbReference>
<sequence>MAELKPVSDLARLSSRVVRILAQNPGPYTLNGTNTYLVSAPSSSSPSSSSLPTTAARRGILIDTGEGVEGYIPLLERALRGGGGGDEGADASTMAAIGDEGVTTWVSDIILTHRHGDHTKGLPSVLSLLSRLRSESQAASATTAATSTPLAPPRIHKLPDTESDPSLIESLHALPSGSFTSYSAFDGPSPLWPLKDGDIIACADGDEAGATSLQVVHTPGHTADHICLLLREERNLFSGDHVLGSGTTVFEDLNAYLASLSRCIDLFAEIGPSSSVDGKDGRSDGSNDTGDDENVIYPAHGPVVAAGRATLRTYLSHRLERERQILSLLSTAPPPSAQTEAERGWTITSLVSTLYSAYPEHLFPAAARGLFLHLHALSVDNPQAGRRKRVRPRSLPEFAKGQPRAATEAEAGVVPIPKNESQYAQVMDIVWDLIPDQGESGTEQQGAGGEEQQASKAAAATGERL</sequence>
<dbReference type="Gene3D" id="3.60.15.10">
    <property type="entry name" value="Ribonuclease Z/Hydroxyacylglutathione hydrolase-like"/>
    <property type="match status" value="1"/>
</dbReference>
<dbReference type="Gene3D" id="1.10.10.10">
    <property type="entry name" value="Winged helix-like DNA-binding domain superfamily/Winged helix DNA-binding domain"/>
    <property type="match status" value="1"/>
</dbReference>
<dbReference type="SMART" id="SM00849">
    <property type="entry name" value="Lactamase_B"/>
    <property type="match status" value="1"/>
</dbReference>
<dbReference type="GeneID" id="19316857"/>
<dbReference type="InterPro" id="IPR050662">
    <property type="entry name" value="Sec-metab_biosynth-thioest"/>
</dbReference>
<dbReference type="GO" id="GO:0046872">
    <property type="term" value="F:metal ion binding"/>
    <property type="evidence" value="ECO:0007669"/>
    <property type="project" value="UniProtKB-KW"/>
</dbReference>
<dbReference type="OrthoDB" id="17458at2759"/>
<organism evidence="7 8">
    <name type="scientific">Pseudozyma flocculosa PF-1</name>
    <dbReference type="NCBI Taxonomy" id="1277687"/>
    <lineage>
        <taxon>Eukaryota</taxon>
        <taxon>Fungi</taxon>
        <taxon>Dikarya</taxon>
        <taxon>Basidiomycota</taxon>
        <taxon>Ustilaginomycotina</taxon>
        <taxon>Ustilaginomycetes</taxon>
        <taxon>Ustilaginales</taxon>
        <taxon>Ustilaginaceae</taxon>
        <taxon>Pseudozyma</taxon>
    </lineage>
</organism>
<evidence type="ECO:0000259" key="6">
    <source>
        <dbReference type="SMART" id="SM00849"/>
    </source>
</evidence>
<keyword evidence="4" id="KW-0862">Zinc</keyword>
<feature type="region of interest" description="Disordered" evidence="5">
    <location>
        <begin position="274"/>
        <end position="297"/>
    </location>
</feature>
<dbReference type="InterPro" id="IPR036866">
    <property type="entry name" value="RibonucZ/Hydroxyglut_hydro"/>
</dbReference>
<dbReference type="PANTHER" id="PTHR23131">
    <property type="entry name" value="ENDORIBONUCLEASE LACTB2"/>
    <property type="match status" value="1"/>
</dbReference>
<reference evidence="7 8" key="1">
    <citation type="journal article" date="2013" name="Plant Cell">
        <title>The transition from a phytopathogenic smut ancestor to an anamorphic biocontrol agent deciphered by comparative whole-genome analysis.</title>
        <authorList>
            <person name="Lefebvre F."/>
            <person name="Joly D.L."/>
            <person name="Labbe C."/>
            <person name="Teichmann B."/>
            <person name="Linning R."/>
            <person name="Belzile F."/>
            <person name="Bakkeren G."/>
            <person name="Belanger R.R."/>
        </authorList>
    </citation>
    <scope>NUCLEOTIDE SEQUENCE [LARGE SCALE GENOMIC DNA]</scope>
    <source>
        <strain evidence="7 8">PF-1</strain>
    </source>
</reference>
<dbReference type="GO" id="GO:0016787">
    <property type="term" value="F:hydrolase activity"/>
    <property type="evidence" value="ECO:0007669"/>
    <property type="project" value="UniProtKB-KW"/>
</dbReference>
<evidence type="ECO:0000256" key="5">
    <source>
        <dbReference type="SAM" id="MobiDB-lite"/>
    </source>
</evidence>
<comment type="similarity">
    <text evidence="1">Belongs to the metallo-beta-lactamase superfamily. Glyoxalase II family.</text>
</comment>
<feature type="region of interest" description="Disordered" evidence="5">
    <location>
        <begin position="384"/>
        <end position="409"/>
    </location>
</feature>
<name>A0A061HAB0_9BASI</name>
<protein>
    <recommendedName>
        <fullName evidence="6">Metallo-beta-lactamase domain-containing protein</fullName>
    </recommendedName>
</protein>
<feature type="region of interest" description="Disordered" evidence="5">
    <location>
        <begin position="435"/>
        <end position="465"/>
    </location>
</feature>
<proteinExistence type="inferred from homology"/>
<keyword evidence="3" id="KW-0378">Hydrolase</keyword>
<feature type="compositionally biased region" description="Low complexity" evidence="5">
    <location>
        <begin position="139"/>
        <end position="148"/>
    </location>
</feature>
<evidence type="ECO:0000256" key="3">
    <source>
        <dbReference type="ARBA" id="ARBA00022801"/>
    </source>
</evidence>
<evidence type="ECO:0000313" key="8">
    <source>
        <dbReference type="Proteomes" id="UP000053664"/>
    </source>
</evidence>
<keyword evidence="2" id="KW-0479">Metal-binding</keyword>
<dbReference type="InterPro" id="IPR041516">
    <property type="entry name" value="LACTB2_WH"/>
</dbReference>
<feature type="region of interest" description="Disordered" evidence="5">
    <location>
        <begin position="139"/>
        <end position="162"/>
    </location>
</feature>
<feature type="compositionally biased region" description="Low complexity" evidence="5">
    <location>
        <begin position="437"/>
        <end position="465"/>
    </location>
</feature>
<dbReference type="SUPFAM" id="SSF56281">
    <property type="entry name" value="Metallo-hydrolase/oxidoreductase"/>
    <property type="match status" value="1"/>
</dbReference>
<dbReference type="PANTHER" id="PTHR23131:SF0">
    <property type="entry name" value="ENDORIBONUCLEASE LACTB2"/>
    <property type="match status" value="1"/>
</dbReference>
<dbReference type="GO" id="GO:0044550">
    <property type="term" value="P:secondary metabolite biosynthetic process"/>
    <property type="evidence" value="ECO:0007669"/>
    <property type="project" value="TreeGrafter"/>
</dbReference>
<dbReference type="HOGENOM" id="CLU_048478_1_3_1"/>